<sequence length="77" mass="8496">MIKYKLTVSFRDTVIHPFYNSFVNSFTVEATSDQLGGDETCISIGNVAYPIHNITSIKREVVADELQSEDDDPANGA</sequence>
<evidence type="ECO:0000313" key="2">
    <source>
        <dbReference type="Proteomes" id="UP000281966"/>
    </source>
</evidence>
<accession>A0A1X7QHZ0</accession>
<name>A0A1X7QHZ0_9CAUD</name>
<dbReference type="EMBL" id="LT841304">
    <property type="protein sequence ID" value="SMH63920.1"/>
    <property type="molecule type" value="Genomic_DNA"/>
</dbReference>
<evidence type="ECO:0000313" key="1">
    <source>
        <dbReference type="EMBL" id="SMH63920.1"/>
    </source>
</evidence>
<organism evidence="1 2">
    <name type="scientific">Escherichia phage vB_EcoS_swan01</name>
    <dbReference type="NCBI Taxonomy" id="2496549"/>
    <lineage>
        <taxon>Viruses</taxon>
        <taxon>Duplodnaviria</taxon>
        <taxon>Heunggongvirae</taxon>
        <taxon>Uroviricota</taxon>
        <taxon>Caudoviricetes</taxon>
        <taxon>Drexlerviridae</taxon>
        <taxon>Tempevirinae</taxon>
        <taxon>Warwickvirus</taxon>
        <taxon>Warwickvirus ityhuna</taxon>
        <taxon>Warwickvirus swan01</taxon>
    </lineage>
</organism>
<keyword evidence="2" id="KW-1185">Reference proteome</keyword>
<reference evidence="2" key="1">
    <citation type="submission" date="2017-04" db="EMBL/GenBank/DDBJ databases">
        <authorList>
            <person name="Millard A."/>
            <person name="Redgwell R T."/>
            <person name="Michniewski S."/>
        </authorList>
    </citation>
    <scope>NUCLEOTIDE SEQUENCE [LARGE SCALE GENOMIC DNA]</scope>
</reference>
<proteinExistence type="predicted"/>
<protein>
    <submittedName>
        <fullName evidence="1">Uncharacterized protein</fullName>
    </submittedName>
</protein>
<gene>
    <name evidence="1" type="ORF">SWAN_00035</name>
</gene>
<dbReference type="Proteomes" id="UP000281966">
    <property type="component" value="Segment"/>
</dbReference>